<evidence type="ECO:0000313" key="4">
    <source>
        <dbReference type="Proteomes" id="UP000076878"/>
    </source>
</evidence>
<gene>
    <name evidence="3" type="ORF">SAMN05216375_105115</name>
    <name evidence="2" type="ORF">TR210_1036</name>
</gene>
<evidence type="ECO:0000313" key="2">
    <source>
        <dbReference type="EMBL" id="CZQ92381.1"/>
    </source>
</evidence>
<dbReference type="Proteomes" id="UP000076878">
    <property type="component" value="Unassembled WGS sequence"/>
</dbReference>
<keyword evidence="1" id="KW-0732">Signal</keyword>
<accession>A0A143YKR4</accession>
<dbReference type="RefSeq" id="WP_068622259.1">
    <property type="nucleotide sequence ID" value="NZ_FJNB01000006.1"/>
</dbReference>
<dbReference type="Gene3D" id="2.115.10.20">
    <property type="entry name" value="Glycosyl hydrolase domain, family 43"/>
    <property type="match status" value="1"/>
</dbReference>
<proteinExistence type="predicted"/>
<dbReference type="EMBL" id="FJNB01000006">
    <property type="protein sequence ID" value="CZQ92381.1"/>
    <property type="molecule type" value="Genomic_DNA"/>
</dbReference>
<evidence type="ECO:0008006" key="6">
    <source>
        <dbReference type="Google" id="ProtNLM"/>
    </source>
</evidence>
<dbReference type="STRING" id="640938.TR210_1036"/>
<dbReference type="EMBL" id="FNYT01000005">
    <property type="protein sequence ID" value="SEI95854.1"/>
    <property type="molecule type" value="Genomic_DNA"/>
</dbReference>
<dbReference type="SUPFAM" id="SSF75005">
    <property type="entry name" value="Arabinanase/levansucrase/invertase"/>
    <property type="match status" value="1"/>
</dbReference>
<evidence type="ECO:0000313" key="3">
    <source>
        <dbReference type="EMBL" id="SEI95854.1"/>
    </source>
</evidence>
<dbReference type="InterPro" id="IPR023296">
    <property type="entry name" value="Glyco_hydro_beta-prop_sf"/>
</dbReference>
<protein>
    <recommendedName>
        <fullName evidence="6">Sialidases</fullName>
    </recommendedName>
</protein>
<feature type="chain" id="PRO_5007514903" description="Sialidases" evidence="1">
    <location>
        <begin position="25"/>
        <end position="362"/>
    </location>
</feature>
<evidence type="ECO:0000256" key="1">
    <source>
        <dbReference type="SAM" id="SignalP"/>
    </source>
</evidence>
<evidence type="ECO:0000313" key="5">
    <source>
        <dbReference type="Proteomes" id="UP000199280"/>
    </source>
</evidence>
<reference evidence="2 4" key="1">
    <citation type="submission" date="2016-02" db="EMBL/GenBank/DDBJ databases">
        <authorList>
            <person name="Wen L."/>
            <person name="He K."/>
            <person name="Yang H."/>
        </authorList>
    </citation>
    <scope>NUCLEOTIDE SEQUENCE [LARGE SCALE GENOMIC DNA]</scope>
    <source>
        <strain evidence="2">Trichococcus_R210</strain>
    </source>
</reference>
<organism evidence="2 4">
    <name type="scientific">Trichococcus ilyis</name>
    <dbReference type="NCBI Taxonomy" id="640938"/>
    <lineage>
        <taxon>Bacteria</taxon>
        <taxon>Bacillati</taxon>
        <taxon>Bacillota</taxon>
        <taxon>Bacilli</taxon>
        <taxon>Lactobacillales</taxon>
        <taxon>Carnobacteriaceae</taxon>
        <taxon>Trichococcus</taxon>
    </lineage>
</organism>
<dbReference type="AlphaFoldDB" id="A0A143YKR4"/>
<feature type="signal peptide" evidence="1">
    <location>
        <begin position="1"/>
        <end position="24"/>
    </location>
</feature>
<dbReference type="OrthoDB" id="4410706at2"/>
<reference evidence="3 5" key="2">
    <citation type="submission" date="2016-10" db="EMBL/GenBank/DDBJ databases">
        <authorList>
            <person name="Varghese N."/>
            <person name="Submissions S."/>
        </authorList>
    </citation>
    <scope>NUCLEOTIDE SEQUENCE [LARGE SCALE GENOMIC DNA]</scope>
    <source>
        <strain evidence="3 5">DSM 22150</strain>
    </source>
</reference>
<dbReference type="Proteomes" id="UP000199280">
    <property type="component" value="Unassembled WGS sequence"/>
</dbReference>
<sequence length="362" mass="41066">MKKIFLILLAINILFGISIPPIQAATSSRFLSIPTPYDDGTDWKGKTHQATHPSIVQFDEKWHGYRYWMAFTPYPFENDQTENPCIIASNDGINWEVPAGVSNPLVPTPKKGLHSYNSDGHLFYNRSTAKLELWYREFVKITKDVSQETLYRIASSDGKDWSDPETMTAEMGDKLQLISPSVVFEDGRYKMWIMRDWYVLYSESADGKNWGPFSAITADGKAVHSWHPDVMKIDGVYYLLNLNRKSREDVGGELSYSTSTDGIHFTAEKHLLSNSGDKADADGYRIYRSSMIIEPDGVQLYYGQTSFDNQWTIGIAAGRSLDALAEKKMMLPAVGGAPRDHRRNIPSHEFFPSYRIGSELFQ</sequence>
<keyword evidence="5" id="KW-1185">Reference proteome</keyword>
<name>A0A143YKR4_9LACT</name>